<name>A0A7C4ELK8_9BACT</name>
<proteinExistence type="predicted"/>
<organism evidence="1">
    <name type="scientific">Thermodesulfovibrio aggregans</name>
    <dbReference type="NCBI Taxonomy" id="86166"/>
    <lineage>
        <taxon>Bacteria</taxon>
        <taxon>Pseudomonadati</taxon>
        <taxon>Nitrospirota</taxon>
        <taxon>Thermodesulfovibrionia</taxon>
        <taxon>Thermodesulfovibrionales</taxon>
        <taxon>Thermodesulfovibrionaceae</taxon>
        <taxon>Thermodesulfovibrio</taxon>
    </lineage>
</organism>
<dbReference type="AlphaFoldDB" id="A0A7C4ELK8"/>
<gene>
    <name evidence="1" type="ORF">ENV75_05085</name>
</gene>
<dbReference type="EMBL" id="DTHO01000056">
    <property type="protein sequence ID" value="HGG99804.1"/>
    <property type="molecule type" value="Genomic_DNA"/>
</dbReference>
<reference evidence="1" key="1">
    <citation type="journal article" date="2020" name="mSystems">
        <title>Genome- and Community-Level Interaction Insights into Carbon Utilization and Element Cycling Functions of Hydrothermarchaeota in Hydrothermal Sediment.</title>
        <authorList>
            <person name="Zhou Z."/>
            <person name="Liu Y."/>
            <person name="Xu W."/>
            <person name="Pan J."/>
            <person name="Luo Z.H."/>
            <person name="Li M."/>
        </authorList>
    </citation>
    <scope>NUCLEOTIDE SEQUENCE [LARGE SCALE GENOMIC DNA]</scope>
    <source>
        <strain evidence="1">SpSt-788</strain>
    </source>
</reference>
<protein>
    <submittedName>
        <fullName evidence="1">Uncharacterized protein</fullName>
    </submittedName>
</protein>
<sequence length="122" mass="14181">MKDLKQALINAVEKFFNKRWIKHFPSIDSSFNEKSLLETSKDVDAIIIMLLDVESEEEVVEVLKQSSSQELAHLKARIDWSLNFLKAHKQALEVTIDQLYNSAFLQNFLKTLLIDAFYTSFK</sequence>
<evidence type="ECO:0000313" key="1">
    <source>
        <dbReference type="EMBL" id="HGG99804.1"/>
    </source>
</evidence>
<accession>A0A7C4ELK8</accession>
<comment type="caution">
    <text evidence="1">The sequence shown here is derived from an EMBL/GenBank/DDBJ whole genome shotgun (WGS) entry which is preliminary data.</text>
</comment>